<gene>
    <name evidence="1" type="ORF">FUG_LOCUS211547</name>
</gene>
<reference evidence="1" key="1">
    <citation type="submission" date="2019-04" db="EMBL/GenBank/DDBJ databases">
        <authorList>
            <person name="Melise S."/>
            <person name="Noan J."/>
            <person name="Okalmin O."/>
        </authorList>
    </citation>
    <scope>NUCLEOTIDE SEQUENCE</scope>
    <source>
        <strain evidence="1">FN9</strain>
    </source>
</reference>
<dbReference type="EMBL" id="CAAKMV010000124">
    <property type="protein sequence ID" value="VIO56402.1"/>
    <property type="molecule type" value="Genomic_DNA"/>
</dbReference>
<protein>
    <submittedName>
        <fullName evidence="1">Uncharacterized protein</fullName>
    </submittedName>
</protein>
<name>A0A4E9E951_GIBZA</name>
<dbReference type="AlphaFoldDB" id="A0A4E9E951"/>
<sequence>MSNSYFRVKADGLFDEAFEGADRSRVKTCCGLLRPEFYMLVAGGWLSEHMREPRNSSECGICSTIVKYA</sequence>
<organism evidence="1">
    <name type="scientific">Gibberella zeae</name>
    <name type="common">Wheat head blight fungus</name>
    <name type="synonym">Fusarium graminearum</name>
    <dbReference type="NCBI Taxonomy" id="5518"/>
    <lineage>
        <taxon>Eukaryota</taxon>
        <taxon>Fungi</taxon>
        <taxon>Dikarya</taxon>
        <taxon>Ascomycota</taxon>
        <taxon>Pezizomycotina</taxon>
        <taxon>Sordariomycetes</taxon>
        <taxon>Hypocreomycetidae</taxon>
        <taxon>Hypocreales</taxon>
        <taxon>Nectriaceae</taxon>
        <taxon>Fusarium</taxon>
    </lineage>
</organism>
<accession>A0A4E9E951</accession>
<proteinExistence type="predicted"/>
<evidence type="ECO:0000313" key="1">
    <source>
        <dbReference type="EMBL" id="VIO56402.1"/>
    </source>
</evidence>